<keyword evidence="2" id="KW-1185">Reference proteome</keyword>
<reference evidence="1 2" key="1">
    <citation type="submission" date="2019-05" db="EMBL/GenBank/DDBJ databases">
        <title>Another draft genome of Portunus trituberculatus and its Hox gene families provides insights of decapod evolution.</title>
        <authorList>
            <person name="Jeong J.-H."/>
            <person name="Song I."/>
            <person name="Kim S."/>
            <person name="Choi T."/>
            <person name="Kim D."/>
            <person name="Ryu S."/>
            <person name="Kim W."/>
        </authorList>
    </citation>
    <scope>NUCLEOTIDE SEQUENCE [LARGE SCALE GENOMIC DNA]</scope>
    <source>
        <tissue evidence="1">Muscle</tissue>
    </source>
</reference>
<evidence type="ECO:0000313" key="2">
    <source>
        <dbReference type="Proteomes" id="UP000324222"/>
    </source>
</evidence>
<dbReference type="AlphaFoldDB" id="A0A5B7DJB0"/>
<sequence length="55" mass="6723">MLELMRVKEHIWDPRNELYIRKKKKKKKKLVQIIVRRNSCHSTRTVSLNAGCCWR</sequence>
<gene>
    <name evidence="1" type="ORF">E2C01_014180</name>
</gene>
<dbReference type="Proteomes" id="UP000324222">
    <property type="component" value="Unassembled WGS sequence"/>
</dbReference>
<evidence type="ECO:0000313" key="1">
    <source>
        <dbReference type="EMBL" id="MPC21203.1"/>
    </source>
</evidence>
<proteinExistence type="predicted"/>
<comment type="caution">
    <text evidence="1">The sequence shown here is derived from an EMBL/GenBank/DDBJ whole genome shotgun (WGS) entry which is preliminary data.</text>
</comment>
<dbReference type="EMBL" id="VSRR010000952">
    <property type="protein sequence ID" value="MPC21203.1"/>
    <property type="molecule type" value="Genomic_DNA"/>
</dbReference>
<protein>
    <submittedName>
        <fullName evidence="1">Uncharacterized protein</fullName>
    </submittedName>
</protein>
<name>A0A5B7DJB0_PORTR</name>
<organism evidence="1 2">
    <name type="scientific">Portunus trituberculatus</name>
    <name type="common">Swimming crab</name>
    <name type="synonym">Neptunus trituberculatus</name>
    <dbReference type="NCBI Taxonomy" id="210409"/>
    <lineage>
        <taxon>Eukaryota</taxon>
        <taxon>Metazoa</taxon>
        <taxon>Ecdysozoa</taxon>
        <taxon>Arthropoda</taxon>
        <taxon>Crustacea</taxon>
        <taxon>Multicrustacea</taxon>
        <taxon>Malacostraca</taxon>
        <taxon>Eumalacostraca</taxon>
        <taxon>Eucarida</taxon>
        <taxon>Decapoda</taxon>
        <taxon>Pleocyemata</taxon>
        <taxon>Brachyura</taxon>
        <taxon>Eubrachyura</taxon>
        <taxon>Portunoidea</taxon>
        <taxon>Portunidae</taxon>
        <taxon>Portuninae</taxon>
        <taxon>Portunus</taxon>
    </lineage>
</organism>
<accession>A0A5B7DJB0</accession>